<dbReference type="GO" id="GO:0051896">
    <property type="term" value="P:regulation of phosphatidylinositol 3-kinase/protein kinase B signal transduction"/>
    <property type="evidence" value="ECO:0007669"/>
    <property type="project" value="InterPro"/>
</dbReference>
<sequence>MLPGPGADVSSPCCQGMTQQMNSRLTPMNFHWGRGDKIGDKLRSEDAPTGALKRFLLSRHHNRTIWPRMDPADMDSFRQTLSTQGALVGQHSQALQEVMEAFKGLATRVTQMGAQLDTNSPAMSKGAKETIASRLGFKSGSAGVTKAELELDRVRKENAHLRRKMDDLAKRHIKPPDPDKNKLLERIISLETLRERNNQQLLVREQEMETLRQQLSARGGEVVASLQAQLEQRRRDGEQRDRSFQNQMEETENLKNRMAAVSARCQALEGQTGAVPSGDMAVVRDQLRDALEKNQQWLVYDQQREAYVHSVCARNVELEQQLTRTNQVNPEASKGAAVVPEMQTHSKQLLQGLQKDLEAQREAASRARLELQQHKDQTSSVSDDLRAQKEEACRLQEELASLQRSYKERSDEFSSLQRSYKETSRELEHTKDLLQAERLSNRQVVSEERMVSSERRGRMREELENMDTRLEEERKRSADLLQQVNLLQMSLLSQTEEQRRIATLEQQIQLSAKDFENEKLDRQSMQHQLHKVLKELRKARDQITRLETKPTNTPFSEPSSYHMPEFERLSVRDHPGPESPSKVGNLLDESFLECPKCRSSYPTSQHRELLAHLDYCLA</sequence>
<dbReference type="GO" id="GO:0030496">
    <property type="term" value="C:midbody"/>
    <property type="evidence" value="ECO:0007669"/>
    <property type="project" value="TreeGrafter"/>
</dbReference>
<feature type="coiled-coil region" evidence="4">
    <location>
        <begin position="522"/>
        <end position="549"/>
    </location>
</feature>
<protein>
    <submittedName>
        <fullName evidence="6">Centrosomal protein</fullName>
    </submittedName>
</protein>
<keyword evidence="2" id="KW-0963">Cytoplasm</keyword>
<organism evidence="6 7">
    <name type="scientific">Merluccius polli</name>
    <name type="common">Benguela hake</name>
    <name type="synonym">Merluccius cadenati</name>
    <dbReference type="NCBI Taxonomy" id="89951"/>
    <lineage>
        <taxon>Eukaryota</taxon>
        <taxon>Metazoa</taxon>
        <taxon>Chordata</taxon>
        <taxon>Craniata</taxon>
        <taxon>Vertebrata</taxon>
        <taxon>Euteleostomi</taxon>
        <taxon>Actinopterygii</taxon>
        <taxon>Neopterygii</taxon>
        <taxon>Teleostei</taxon>
        <taxon>Neoteleostei</taxon>
        <taxon>Acanthomorphata</taxon>
        <taxon>Zeiogadaria</taxon>
        <taxon>Gadariae</taxon>
        <taxon>Gadiformes</taxon>
        <taxon>Gadoidei</taxon>
        <taxon>Merlucciidae</taxon>
        <taxon>Merluccius</taxon>
    </lineage>
</organism>
<dbReference type="Gene3D" id="1.20.5.990">
    <property type="entry name" value="Nemo cc2-lz domain - 1d5 darpin complex"/>
    <property type="match status" value="1"/>
</dbReference>
<keyword evidence="3 4" id="KW-0175">Coiled coil</keyword>
<dbReference type="Proteomes" id="UP001174136">
    <property type="component" value="Unassembled WGS sequence"/>
</dbReference>
<evidence type="ECO:0000256" key="2">
    <source>
        <dbReference type="ARBA" id="ARBA00022490"/>
    </source>
</evidence>
<comment type="caution">
    <text evidence="6">The sequence shown here is derived from an EMBL/GenBank/DDBJ whole genome shotgun (WGS) entry which is preliminary data.</text>
</comment>
<feature type="coiled-coil region" evidence="4">
    <location>
        <begin position="244"/>
        <end position="271"/>
    </location>
</feature>
<dbReference type="EMBL" id="JAOPHQ010005125">
    <property type="protein sequence ID" value="KAK0136822.1"/>
    <property type="molecule type" value="Genomic_DNA"/>
</dbReference>
<dbReference type="GO" id="GO:0000281">
    <property type="term" value="P:mitotic cytokinesis"/>
    <property type="evidence" value="ECO:0007669"/>
    <property type="project" value="InterPro"/>
</dbReference>
<dbReference type="Pfam" id="PF12180">
    <property type="entry name" value="EABR"/>
    <property type="match status" value="1"/>
</dbReference>
<evidence type="ECO:0000313" key="7">
    <source>
        <dbReference type="Proteomes" id="UP001174136"/>
    </source>
</evidence>
<feature type="coiled-coil region" evidence="4">
    <location>
        <begin position="456"/>
        <end position="483"/>
    </location>
</feature>
<dbReference type="GO" id="GO:0045184">
    <property type="term" value="P:establishment of protein localization"/>
    <property type="evidence" value="ECO:0007669"/>
    <property type="project" value="TreeGrafter"/>
</dbReference>
<evidence type="ECO:0000256" key="4">
    <source>
        <dbReference type="SAM" id="Coils"/>
    </source>
</evidence>
<dbReference type="GO" id="GO:0005737">
    <property type="term" value="C:cytoplasm"/>
    <property type="evidence" value="ECO:0007669"/>
    <property type="project" value="UniProtKB-SubCell"/>
</dbReference>
<evidence type="ECO:0000313" key="6">
    <source>
        <dbReference type="EMBL" id="KAK0136822.1"/>
    </source>
</evidence>
<dbReference type="InterPro" id="IPR022008">
    <property type="entry name" value="EABR"/>
</dbReference>
<dbReference type="InterPro" id="IPR038926">
    <property type="entry name" value="CEP55"/>
</dbReference>
<evidence type="ECO:0000259" key="5">
    <source>
        <dbReference type="Pfam" id="PF12180"/>
    </source>
</evidence>
<accession>A0AA47NUN5</accession>
<proteinExistence type="predicted"/>
<dbReference type="Gene3D" id="1.20.5.1180">
    <property type="entry name" value="Geminin coiled-coil domain"/>
    <property type="match status" value="1"/>
</dbReference>
<evidence type="ECO:0000256" key="3">
    <source>
        <dbReference type="ARBA" id="ARBA00023054"/>
    </source>
</evidence>
<dbReference type="PANTHER" id="PTHR31838">
    <property type="entry name" value="CENTROSOMAL PROTEIN OF 55 KDA"/>
    <property type="match status" value="1"/>
</dbReference>
<gene>
    <name evidence="6" type="primary">cep55_1</name>
    <name evidence="6" type="ORF">N1851_026994</name>
</gene>
<dbReference type="PANTHER" id="PTHR31838:SF1">
    <property type="entry name" value="CENTROSOMAL PROTEIN OF 55 KDA"/>
    <property type="match status" value="1"/>
</dbReference>
<feature type="domain" description="TSG101 and ALIX binding" evidence="5">
    <location>
        <begin position="286"/>
        <end position="315"/>
    </location>
</feature>
<name>A0AA47NUN5_MERPO</name>
<comment type="subcellular location">
    <subcellularLocation>
        <location evidence="1">Cytoplasm</location>
    </subcellularLocation>
</comment>
<evidence type="ECO:0000256" key="1">
    <source>
        <dbReference type="ARBA" id="ARBA00004496"/>
    </source>
</evidence>
<feature type="coiled-coil region" evidence="4">
    <location>
        <begin position="144"/>
        <end position="171"/>
    </location>
</feature>
<dbReference type="AlphaFoldDB" id="A0AA47NUN5"/>
<reference evidence="6" key="1">
    <citation type="journal article" date="2023" name="Front. Mar. Sci.">
        <title>A new Merluccius polli reference genome to investigate the effects of global change in West African waters.</title>
        <authorList>
            <person name="Mateo J.L."/>
            <person name="Blanco-Fernandez C."/>
            <person name="Garcia-Vazquez E."/>
            <person name="Machado-Schiaffino G."/>
        </authorList>
    </citation>
    <scope>NUCLEOTIDE SEQUENCE</scope>
    <source>
        <strain evidence="6">C29</strain>
        <tissue evidence="6">Fin</tissue>
    </source>
</reference>
<keyword evidence="7" id="KW-1185">Reference proteome</keyword>
<feature type="coiled-coil region" evidence="4">
    <location>
        <begin position="350"/>
        <end position="377"/>
    </location>
</feature>